<keyword evidence="3 12" id="KW-0808">Transferase</keyword>
<comment type="similarity">
    <text evidence="12 13">Belongs to the DnaG primase family.</text>
</comment>
<evidence type="ECO:0000256" key="6">
    <source>
        <dbReference type="ARBA" id="ARBA00022723"/>
    </source>
</evidence>
<dbReference type="InterPro" id="IPR036977">
    <property type="entry name" value="DNA_primase_Znf_CHC2"/>
</dbReference>
<dbReference type="Pfam" id="PF13155">
    <property type="entry name" value="Toprim_2"/>
    <property type="match status" value="1"/>
</dbReference>
<dbReference type="Gene3D" id="3.40.1360.10">
    <property type="match status" value="1"/>
</dbReference>
<dbReference type="Pfam" id="PF10410">
    <property type="entry name" value="DnaB_bind"/>
    <property type="match status" value="1"/>
</dbReference>
<evidence type="ECO:0000256" key="7">
    <source>
        <dbReference type="ARBA" id="ARBA00022771"/>
    </source>
</evidence>
<evidence type="ECO:0000256" key="3">
    <source>
        <dbReference type="ARBA" id="ARBA00022679"/>
    </source>
</evidence>
<dbReference type="InterPro" id="IPR030846">
    <property type="entry name" value="DnaG_bac"/>
</dbReference>
<sequence length="598" mass="67310">MPTDTQAIKDRIDIVQLIGEYITLKKAGVNWKANCPFHHEKSPSFMVHQEKQIWHCFGCSKGGDIFSFVQEIEGLDFIEALKLWANRAGVRIETHTSEVNQSQRNRILEINSAAAYFFHHFFLEIPGAEVARKYLEDRKLTKQTIEEWQVGYVPDQWDLLTRYLLKKGFGINDLIAAGLTIKRDGADEATGRGFYDRFRGRVMFPLSDAHGNIVGFTGRVLVETEHSGGKYVNTPETIVYDKSRVLYGLHKAKTEIKAKDLSVVVEGQMDVVACHQAGMRNVVAASGTALTPEQVKLLKRYSNNVAMAFDADAAGQSAGKRGAGIAMEEGMNVKVIQLPKGFAKDADECIKKDPKVWFAAVGSATGVLEWYFERILSSVNRSSPTEKQQAVAILLPEIARVPFGVVRDEWLKRLGEALLIDPGVLRDEVKRAKKAPLRSPQTQVTSEKAPSAVLVRESQYDILVKDFWSFLVKFPDSFAALYPELKPVYFVNTAWHGLYEIAEKVYNNEQKLDLASVRQILAEKGREQTLDLLLLMPMKNTSEFSSLEAGKELASVLSRIKEEWRKQRGKEIQQKIMEAERAKDKATVEALLQELQTL</sequence>
<accession>A0A1F6MDD6</accession>
<dbReference type="PANTHER" id="PTHR30313">
    <property type="entry name" value="DNA PRIMASE"/>
    <property type="match status" value="1"/>
</dbReference>
<dbReference type="SUPFAM" id="SSF56731">
    <property type="entry name" value="DNA primase core"/>
    <property type="match status" value="1"/>
</dbReference>
<dbReference type="CDD" id="cd03364">
    <property type="entry name" value="TOPRIM_DnaG_primases"/>
    <property type="match status" value="1"/>
</dbReference>
<protein>
    <recommendedName>
        <fullName evidence="12 13">DNA primase</fullName>
        <ecNumber evidence="12">2.7.7.101</ecNumber>
    </recommendedName>
</protein>
<keyword evidence="11 12" id="KW-0804">Transcription</keyword>
<dbReference type="Pfam" id="PF08275">
    <property type="entry name" value="DNAG_N"/>
    <property type="match status" value="1"/>
</dbReference>
<dbReference type="HAMAP" id="MF_00974">
    <property type="entry name" value="DNA_primase_DnaG"/>
    <property type="match status" value="1"/>
</dbReference>
<dbReference type="Pfam" id="PF01807">
    <property type="entry name" value="Zn_ribbon_DnaG"/>
    <property type="match status" value="1"/>
</dbReference>
<feature type="zinc finger region" description="CHC2-type" evidence="12 14">
    <location>
        <begin position="35"/>
        <end position="59"/>
    </location>
</feature>
<evidence type="ECO:0000256" key="11">
    <source>
        <dbReference type="ARBA" id="ARBA00023163"/>
    </source>
</evidence>
<evidence type="ECO:0000313" key="16">
    <source>
        <dbReference type="EMBL" id="OGH69661.1"/>
    </source>
</evidence>
<comment type="caution">
    <text evidence="16">The sequence shown here is derived from an EMBL/GenBank/DDBJ whole genome shotgun (WGS) entry which is preliminary data.</text>
</comment>
<keyword evidence="7 12" id="KW-0863">Zinc-finger</keyword>
<dbReference type="NCBIfam" id="TIGR01391">
    <property type="entry name" value="dnaG"/>
    <property type="match status" value="1"/>
</dbReference>
<dbReference type="GO" id="GO:0006269">
    <property type="term" value="P:DNA replication, synthesis of primer"/>
    <property type="evidence" value="ECO:0007669"/>
    <property type="project" value="UniProtKB-UniRule"/>
</dbReference>
<dbReference type="GO" id="GO:0000428">
    <property type="term" value="C:DNA-directed RNA polymerase complex"/>
    <property type="evidence" value="ECO:0007669"/>
    <property type="project" value="UniProtKB-KW"/>
</dbReference>
<reference evidence="16 17" key="1">
    <citation type="journal article" date="2016" name="Nat. Commun.">
        <title>Thousands of microbial genomes shed light on interconnected biogeochemical processes in an aquifer system.</title>
        <authorList>
            <person name="Anantharaman K."/>
            <person name="Brown C.T."/>
            <person name="Hug L.A."/>
            <person name="Sharon I."/>
            <person name="Castelle C.J."/>
            <person name="Probst A.J."/>
            <person name="Thomas B.C."/>
            <person name="Singh A."/>
            <person name="Wilkins M.J."/>
            <person name="Karaoz U."/>
            <person name="Brodie E.L."/>
            <person name="Williams K.H."/>
            <person name="Hubbard S.S."/>
            <person name="Banfield J.F."/>
        </authorList>
    </citation>
    <scope>NUCLEOTIDE SEQUENCE [LARGE SCALE GENOMIC DNA]</scope>
</reference>
<proteinExistence type="inferred from homology"/>
<feature type="domain" description="Toprim" evidence="15">
    <location>
        <begin position="260"/>
        <end position="343"/>
    </location>
</feature>
<dbReference type="GO" id="GO:0008270">
    <property type="term" value="F:zinc ion binding"/>
    <property type="evidence" value="ECO:0007669"/>
    <property type="project" value="UniProtKB-UniRule"/>
</dbReference>
<comment type="subunit">
    <text evidence="12">Monomer. Interacts with DnaB.</text>
</comment>
<evidence type="ECO:0000256" key="4">
    <source>
        <dbReference type="ARBA" id="ARBA00022695"/>
    </source>
</evidence>
<dbReference type="AlphaFoldDB" id="A0A1F6MDD6"/>
<evidence type="ECO:0000256" key="1">
    <source>
        <dbReference type="ARBA" id="ARBA00022478"/>
    </source>
</evidence>
<keyword evidence="1 12" id="KW-0240">DNA-directed RNA polymerase</keyword>
<keyword evidence="10 12" id="KW-0238">DNA-binding</keyword>
<dbReference type="InterPro" id="IPR050219">
    <property type="entry name" value="DnaG_primase"/>
</dbReference>
<comment type="cofactor">
    <cofactor evidence="12 13 14">
        <name>Zn(2+)</name>
        <dbReference type="ChEBI" id="CHEBI:29105"/>
    </cofactor>
    <text evidence="12 13 14">Binds 1 zinc ion per monomer.</text>
</comment>
<dbReference type="SUPFAM" id="SSF57783">
    <property type="entry name" value="Zinc beta-ribbon"/>
    <property type="match status" value="1"/>
</dbReference>
<dbReference type="InterPro" id="IPR037068">
    <property type="entry name" value="DNA_primase_core_N_sf"/>
</dbReference>
<dbReference type="GO" id="GO:0003677">
    <property type="term" value="F:DNA binding"/>
    <property type="evidence" value="ECO:0007669"/>
    <property type="project" value="UniProtKB-KW"/>
</dbReference>
<dbReference type="Gene3D" id="3.90.580.10">
    <property type="entry name" value="Zinc finger, CHC2-type domain"/>
    <property type="match status" value="1"/>
</dbReference>
<dbReference type="PANTHER" id="PTHR30313:SF2">
    <property type="entry name" value="DNA PRIMASE"/>
    <property type="match status" value="1"/>
</dbReference>
<organism evidence="16 17">
    <name type="scientific">Candidatus Magasanikbacteria bacterium RIFCSPHIGHO2_01_FULL_47_8</name>
    <dbReference type="NCBI Taxonomy" id="1798673"/>
    <lineage>
        <taxon>Bacteria</taxon>
        <taxon>Candidatus Magasanikiibacteriota</taxon>
    </lineage>
</organism>
<dbReference type="InterPro" id="IPR034151">
    <property type="entry name" value="TOPRIM_DnaG_bac"/>
</dbReference>
<dbReference type="EC" id="2.7.7.101" evidence="12"/>
<dbReference type="GO" id="GO:1990077">
    <property type="term" value="C:primosome complex"/>
    <property type="evidence" value="ECO:0007669"/>
    <property type="project" value="UniProtKB-KW"/>
</dbReference>
<keyword evidence="9" id="KW-0460">Magnesium</keyword>
<dbReference type="InterPro" id="IPR002694">
    <property type="entry name" value="Znf_CHC2"/>
</dbReference>
<dbReference type="InterPro" id="IPR019475">
    <property type="entry name" value="DNA_primase_DnaB-bd"/>
</dbReference>
<dbReference type="InterPro" id="IPR016136">
    <property type="entry name" value="DNA_helicase_N/primase_C"/>
</dbReference>
<dbReference type="EMBL" id="MFPU01000030">
    <property type="protein sequence ID" value="OGH69661.1"/>
    <property type="molecule type" value="Genomic_DNA"/>
</dbReference>
<evidence type="ECO:0000259" key="15">
    <source>
        <dbReference type="PROSITE" id="PS50880"/>
    </source>
</evidence>
<comment type="domain">
    <text evidence="12">Contains an N-terminal zinc-binding domain, a central core domain that contains the primase activity, and a C-terminal DnaB-binding domain.</text>
</comment>
<keyword evidence="8 12" id="KW-0862">Zinc</keyword>
<evidence type="ECO:0000256" key="10">
    <source>
        <dbReference type="ARBA" id="ARBA00023125"/>
    </source>
</evidence>
<evidence type="ECO:0000256" key="9">
    <source>
        <dbReference type="ARBA" id="ARBA00022842"/>
    </source>
</evidence>
<keyword evidence="2 12" id="KW-0639">Primosome</keyword>
<keyword evidence="6 12" id="KW-0479">Metal-binding</keyword>
<evidence type="ECO:0000256" key="5">
    <source>
        <dbReference type="ARBA" id="ARBA00022705"/>
    </source>
</evidence>
<evidence type="ECO:0000256" key="13">
    <source>
        <dbReference type="PIRNR" id="PIRNR002811"/>
    </source>
</evidence>
<dbReference type="SMART" id="SM00493">
    <property type="entry name" value="TOPRIM"/>
    <property type="match status" value="1"/>
</dbReference>
<name>A0A1F6MDD6_9BACT</name>
<keyword evidence="5 12" id="KW-0235">DNA replication</keyword>
<dbReference type="PIRSF" id="PIRSF002811">
    <property type="entry name" value="DnaG"/>
    <property type="match status" value="1"/>
</dbReference>
<comment type="function">
    <text evidence="12 13">RNA polymerase that catalyzes the synthesis of short RNA molecules used as primers for DNA polymerase during DNA replication.</text>
</comment>
<dbReference type="Proteomes" id="UP000177953">
    <property type="component" value="Unassembled WGS sequence"/>
</dbReference>
<dbReference type="InterPro" id="IPR013264">
    <property type="entry name" value="DNAG_N"/>
</dbReference>
<dbReference type="Gene3D" id="3.90.980.10">
    <property type="entry name" value="DNA primase, catalytic core, N-terminal domain"/>
    <property type="match status" value="1"/>
</dbReference>
<comment type="catalytic activity">
    <reaction evidence="12">
        <text>ssDNA + n NTP = ssDNA/pppN(pN)n-1 hybrid + (n-1) diphosphate.</text>
        <dbReference type="EC" id="2.7.7.101"/>
    </reaction>
</comment>
<gene>
    <name evidence="12" type="primary">dnaG</name>
    <name evidence="16" type="ORF">A2754_00400</name>
</gene>
<dbReference type="PROSITE" id="PS50880">
    <property type="entry name" value="TOPRIM"/>
    <property type="match status" value="1"/>
</dbReference>
<dbReference type="GO" id="GO:0005737">
    <property type="term" value="C:cytoplasm"/>
    <property type="evidence" value="ECO:0007669"/>
    <property type="project" value="TreeGrafter"/>
</dbReference>
<dbReference type="GO" id="GO:0003899">
    <property type="term" value="F:DNA-directed RNA polymerase activity"/>
    <property type="evidence" value="ECO:0007669"/>
    <property type="project" value="UniProtKB-UniRule"/>
</dbReference>
<dbReference type="InterPro" id="IPR006295">
    <property type="entry name" value="DNA_primase_DnaG"/>
</dbReference>
<dbReference type="InterPro" id="IPR006171">
    <property type="entry name" value="TOPRIM_dom"/>
</dbReference>
<dbReference type="Gene3D" id="1.10.860.10">
    <property type="entry name" value="DNAb Helicase, Chain A"/>
    <property type="match status" value="1"/>
</dbReference>
<dbReference type="SMART" id="SM00400">
    <property type="entry name" value="ZnF_CHCC"/>
    <property type="match status" value="1"/>
</dbReference>
<evidence type="ECO:0000313" key="17">
    <source>
        <dbReference type="Proteomes" id="UP000177953"/>
    </source>
</evidence>
<evidence type="ECO:0000256" key="8">
    <source>
        <dbReference type="ARBA" id="ARBA00022833"/>
    </source>
</evidence>
<evidence type="ECO:0000256" key="14">
    <source>
        <dbReference type="PIRSR" id="PIRSR002811-1"/>
    </source>
</evidence>
<evidence type="ECO:0000256" key="12">
    <source>
        <dbReference type="HAMAP-Rule" id="MF_00974"/>
    </source>
</evidence>
<dbReference type="FunFam" id="3.90.580.10:FF:000001">
    <property type="entry name" value="DNA primase"/>
    <property type="match status" value="1"/>
</dbReference>
<keyword evidence="4 12" id="KW-0548">Nucleotidyltransferase</keyword>
<evidence type="ECO:0000256" key="2">
    <source>
        <dbReference type="ARBA" id="ARBA00022515"/>
    </source>
</evidence>